<sequence>MAAAAFSKPFRIAWAPVKVFGYSCRWEASANPPLPARIVGFHLGDHSKPIVLVAGSSERVVSDGSQVLCVAGAGAALFFNQKVYVEKTVGVGETGFRIISVEGLQKHLGSTGSQNSNLGAGGSLSSGRAMAKYGAITRGANNVGLYAWASRRERLKAQSGSRN</sequence>
<name>A0A813J9I2_POLGL</name>
<evidence type="ECO:0000313" key="2">
    <source>
        <dbReference type="Proteomes" id="UP000626109"/>
    </source>
</evidence>
<dbReference type="AlphaFoldDB" id="A0A813J9I2"/>
<accession>A0A813J9I2</accession>
<dbReference type="EMBL" id="CAJNNW010024695">
    <property type="protein sequence ID" value="CAE8673786.1"/>
    <property type="molecule type" value="Genomic_DNA"/>
</dbReference>
<reference evidence="1" key="1">
    <citation type="submission" date="2021-02" db="EMBL/GenBank/DDBJ databases">
        <authorList>
            <person name="Dougan E. K."/>
            <person name="Rhodes N."/>
            <person name="Thang M."/>
            <person name="Chan C."/>
        </authorList>
    </citation>
    <scope>NUCLEOTIDE SEQUENCE</scope>
</reference>
<gene>
    <name evidence="1" type="ORF">PGLA2088_LOCUS18681</name>
</gene>
<dbReference type="Proteomes" id="UP000626109">
    <property type="component" value="Unassembled WGS sequence"/>
</dbReference>
<organism evidence="1 2">
    <name type="scientific">Polarella glacialis</name>
    <name type="common">Dinoflagellate</name>
    <dbReference type="NCBI Taxonomy" id="89957"/>
    <lineage>
        <taxon>Eukaryota</taxon>
        <taxon>Sar</taxon>
        <taxon>Alveolata</taxon>
        <taxon>Dinophyceae</taxon>
        <taxon>Suessiales</taxon>
        <taxon>Suessiaceae</taxon>
        <taxon>Polarella</taxon>
    </lineage>
</organism>
<comment type="caution">
    <text evidence="1">The sequence shown here is derived from an EMBL/GenBank/DDBJ whole genome shotgun (WGS) entry which is preliminary data.</text>
</comment>
<evidence type="ECO:0000313" key="1">
    <source>
        <dbReference type="EMBL" id="CAE8673786.1"/>
    </source>
</evidence>
<protein>
    <submittedName>
        <fullName evidence="1">Uncharacterized protein</fullName>
    </submittedName>
</protein>
<proteinExistence type="predicted"/>